<feature type="compositionally biased region" description="Basic and acidic residues" evidence="1">
    <location>
        <begin position="25"/>
        <end position="50"/>
    </location>
</feature>
<organism evidence="2 3">
    <name type="scientific">Cetraspora pellucida</name>
    <dbReference type="NCBI Taxonomy" id="1433469"/>
    <lineage>
        <taxon>Eukaryota</taxon>
        <taxon>Fungi</taxon>
        <taxon>Fungi incertae sedis</taxon>
        <taxon>Mucoromycota</taxon>
        <taxon>Glomeromycotina</taxon>
        <taxon>Glomeromycetes</taxon>
        <taxon>Diversisporales</taxon>
        <taxon>Gigasporaceae</taxon>
        <taxon>Cetraspora</taxon>
    </lineage>
</organism>
<dbReference type="OrthoDB" id="10044727at2759"/>
<dbReference type="Gene3D" id="3.30.420.10">
    <property type="entry name" value="Ribonuclease H-like superfamily/Ribonuclease H"/>
    <property type="match status" value="1"/>
</dbReference>
<name>A0A9N9NEK1_9GLOM</name>
<dbReference type="EMBL" id="CAJVQA010013662">
    <property type="protein sequence ID" value="CAG8725905.1"/>
    <property type="molecule type" value="Genomic_DNA"/>
</dbReference>
<sequence>MSLCLTRLFHMKVNRCQKKFSHAPHHSEKRIGEQAEKRRKKEAEKEADEELARDILDYSNECDSECNSEYNSECDSEYDSKCDSEYECNEVESEKEVDEETIITTLTWKENEKKNPRIIRGLPKSIYYYKFGASGTLASSAKGTYKITDFLNLQGYSSVPMTFWASEFFSESTAYSSLSQVNWPSYELSASTDLASFAESDVEETFFTLDERIKQLREDLMNNERTFTVSEYNERQLAYKYLVRLGGSVEKMEASKEATHITSISPKPYTAQRIRFLAEFYLYHGSFLITQRESDANGISSSRFMQYVNNVILPKEYKKRIYVNGHEREDIVAYRRTFLEKMRILEQRMATYKGEAMVKIPPVLNRGEKELIFITHDECIFYSNDGKKKIWVPNGEMPLRKKGDRRPIMVSEFILGECGQLKLSNDEIRMHLNIPVEAHSTTYVDANGNQQAQSMVFDKDYEDLTMWGKPKRIKIILQERGLWRKRLHLECKFCKNKESRNDSLWVDCCARKVIASQPDFVVQKSAVVELIENADHLCIFYPKFHCELNFIEMYWGAAKFYARNHCDYSWAGLQKTVPQALDSVDVVTIRRFARKS</sequence>
<dbReference type="PANTHER" id="PTHR35871">
    <property type="entry name" value="EXPRESSED PROTEIN"/>
    <property type="match status" value="1"/>
</dbReference>
<comment type="caution">
    <text evidence="2">The sequence shown here is derived from an EMBL/GenBank/DDBJ whole genome shotgun (WGS) entry which is preliminary data.</text>
</comment>
<reference evidence="2" key="1">
    <citation type="submission" date="2021-06" db="EMBL/GenBank/DDBJ databases">
        <authorList>
            <person name="Kallberg Y."/>
            <person name="Tangrot J."/>
            <person name="Rosling A."/>
        </authorList>
    </citation>
    <scope>NUCLEOTIDE SEQUENCE</scope>
    <source>
        <strain evidence="2">FL966</strain>
    </source>
</reference>
<dbReference type="PANTHER" id="PTHR35871:SF1">
    <property type="entry name" value="CXC1-LIKE CYSTEINE CLUSTER ASSOCIATED WITH KDZ TRANSPOSASES DOMAIN-CONTAINING PROTEIN"/>
    <property type="match status" value="1"/>
</dbReference>
<dbReference type="AlphaFoldDB" id="A0A9N9NEK1"/>
<evidence type="ECO:0000313" key="2">
    <source>
        <dbReference type="EMBL" id="CAG8725905.1"/>
    </source>
</evidence>
<evidence type="ECO:0000256" key="1">
    <source>
        <dbReference type="SAM" id="MobiDB-lite"/>
    </source>
</evidence>
<evidence type="ECO:0000313" key="3">
    <source>
        <dbReference type="Proteomes" id="UP000789759"/>
    </source>
</evidence>
<proteinExistence type="predicted"/>
<dbReference type="Proteomes" id="UP000789759">
    <property type="component" value="Unassembled WGS sequence"/>
</dbReference>
<protein>
    <submittedName>
        <fullName evidence="2">3842_t:CDS:1</fullName>
    </submittedName>
</protein>
<feature type="region of interest" description="Disordered" evidence="1">
    <location>
        <begin position="22"/>
        <end position="50"/>
    </location>
</feature>
<dbReference type="InterPro" id="IPR036397">
    <property type="entry name" value="RNaseH_sf"/>
</dbReference>
<dbReference type="GO" id="GO:0003676">
    <property type="term" value="F:nucleic acid binding"/>
    <property type="evidence" value="ECO:0007669"/>
    <property type="project" value="InterPro"/>
</dbReference>
<gene>
    <name evidence="2" type="ORF">CPELLU_LOCUS13178</name>
</gene>
<keyword evidence="3" id="KW-1185">Reference proteome</keyword>
<accession>A0A9N9NEK1</accession>